<dbReference type="InterPro" id="IPR050083">
    <property type="entry name" value="HtpX_protease"/>
</dbReference>
<evidence type="ECO:0000256" key="12">
    <source>
        <dbReference type="SAM" id="Phobius"/>
    </source>
</evidence>
<reference evidence="15" key="1">
    <citation type="journal article" date="2019" name="Int. J. Syst. Evol. Microbiol.">
        <title>The Global Catalogue of Microorganisms (GCM) 10K type strain sequencing project: providing services to taxonomists for standard genome sequencing and annotation.</title>
        <authorList>
            <consortium name="The Broad Institute Genomics Platform"/>
            <consortium name="The Broad Institute Genome Sequencing Center for Infectious Disease"/>
            <person name="Wu L."/>
            <person name="Ma J."/>
        </authorList>
    </citation>
    <scope>NUCLEOTIDE SEQUENCE [LARGE SCALE GENOMIC DNA]</scope>
    <source>
        <strain evidence="15">JCM 31047</strain>
    </source>
</reference>
<evidence type="ECO:0000313" key="14">
    <source>
        <dbReference type="EMBL" id="GGM59648.1"/>
    </source>
</evidence>
<evidence type="ECO:0000256" key="3">
    <source>
        <dbReference type="ARBA" id="ARBA00022670"/>
    </source>
</evidence>
<dbReference type="RefSeq" id="WP_162621394.1">
    <property type="nucleotide sequence ID" value="NZ_BMQG01000031.1"/>
</dbReference>
<keyword evidence="9 11" id="KW-0482">Metalloprotease</keyword>
<feature type="domain" description="Peptidase M48" evidence="13">
    <location>
        <begin position="112"/>
        <end position="344"/>
    </location>
</feature>
<keyword evidence="3 11" id="KW-0645">Protease</keyword>
<comment type="caution">
    <text evidence="14">The sequence shown here is derived from an EMBL/GenBank/DDBJ whole genome shotgun (WGS) entry which is preliminary data.</text>
</comment>
<dbReference type="GO" id="GO:0046872">
    <property type="term" value="F:metal ion binding"/>
    <property type="evidence" value="ECO:0007669"/>
    <property type="project" value="UniProtKB-KW"/>
</dbReference>
<keyword evidence="8 12" id="KW-1133">Transmembrane helix</keyword>
<gene>
    <name evidence="14" type="ORF">GCM10008956_39150</name>
</gene>
<dbReference type="InterPro" id="IPR001915">
    <property type="entry name" value="Peptidase_M48"/>
</dbReference>
<dbReference type="PANTHER" id="PTHR43221:SF1">
    <property type="entry name" value="PROTEASE HTPX"/>
    <property type="match status" value="1"/>
</dbReference>
<evidence type="ECO:0000256" key="5">
    <source>
        <dbReference type="ARBA" id="ARBA00022723"/>
    </source>
</evidence>
<evidence type="ECO:0000256" key="10">
    <source>
        <dbReference type="ARBA" id="ARBA00023136"/>
    </source>
</evidence>
<accession>A0A8H9GSZ2</accession>
<name>A0A8H9GSZ2_9DEIO</name>
<comment type="subcellular location">
    <subcellularLocation>
        <location evidence="1">Cell membrane</location>
        <topology evidence="1">Multi-pass membrane protein</topology>
    </subcellularLocation>
</comment>
<evidence type="ECO:0000256" key="2">
    <source>
        <dbReference type="ARBA" id="ARBA00022475"/>
    </source>
</evidence>
<evidence type="ECO:0000259" key="13">
    <source>
        <dbReference type="Pfam" id="PF01435"/>
    </source>
</evidence>
<evidence type="ECO:0000256" key="8">
    <source>
        <dbReference type="ARBA" id="ARBA00022989"/>
    </source>
</evidence>
<dbReference type="GO" id="GO:0005886">
    <property type="term" value="C:plasma membrane"/>
    <property type="evidence" value="ECO:0007669"/>
    <property type="project" value="UniProtKB-SubCell"/>
</dbReference>
<organism evidence="14 15">
    <name type="scientific">Deinococcus arenae</name>
    <dbReference type="NCBI Taxonomy" id="1452751"/>
    <lineage>
        <taxon>Bacteria</taxon>
        <taxon>Thermotogati</taxon>
        <taxon>Deinococcota</taxon>
        <taxon>Deinococci</taxon>
        <taxon>Deinococcales</taxon>
        <taxon>Deinococcaceae</taxon>
        <taxon>Deinococcus</taxon>
    </lineage>
</organism>
<keyword evidence="10 12" id="KW-0472">Membrane</keyword>
<keyword evidence="5" id="KW-0479">Metal-binding</keyword>
<keyword evidence="2" id="KW-1003">Cell membrane</keyword>
<evidence type="ECO:0000256" key="9">
    <source>
        <dbReference type="ARBA" id="ARBA00023049"/>
    </source>
</evidence>
<evidence type="ECO:0000256" key="7">
    <source>
        <dbReference type="ARBA" id="ARBA00022833"/>
    </source>
</evidence>
<keyword evidence="6 11" id="KW-0378">Hydrolase</keyword>
<dbReference type="Gene3D" id="3.30.2010.10">
    <property type="entry name" value="Metalloproteases ('zincins'), catalytic domain"/>
    <property type="match status" value="1"/>
</dbReference>
<dbReference type="PANTHER" id="PTHR43221">
    <property type="entry name" value="PROTEASE HTPX"/>
    <property type="match status" value="1"/>
</dbReference>
<dbReference type="EMBL" id="BMQG01000031">
    <property type="protein sequence ID" value="GGM59648.1"/>
    <property type="molecule type" value="Genomic_DNA"/>
</dbReference>
<evidence type="ECO:0000256" key="1">
    <source>
        <dbReference type="ARBA" id="ARBA00004651"/>
    </source>
</evidence>
<dbReference type="Proteomes" id="UP000600547">
    <property type="component" value="Unassembled WGS sequence"/>
</dbReference>
<keyword evidence="4 12" id="KW-0812">Transmembrane</keyword>
<evidence type="ECO:0000256" key="6">
    <source>
        <dbReference type="ARBA" id="ARBA00022801"/>
    </source>
</evidence>
<proteinExistence type="inferred from homology"/>
<dbReference type="CDD" id="cd07328">
    <property type="entry name" value="M48_Ste24p_like"/>
    <property type="match status" value="1"/>
</dbReference>
<evidence type="ECO:0000313" key="15">
    <source>
        <dbReference type="Proteomes" id="UP000600547"/>
    </source>
</evidence>
<evidence type="ECO:0000256" key="11">
    <source>
        <dbReference type="RuleBase" id="RU003983"/>
    </source>
</evidence>
<comment type="cofactor">
    <cofactor evidence="11">
        <name>Zn(2+)</name>
        <dbReference type="ChEBI" id="CHEBI:29105"/>
    </cofactor>
    <text evidence="11">Binds 1 zinc ion per subunit.</text>
</comment>
<keyword evidence="15" id="KW-1185">Reference proteome</keyword>
<keyword evidence="7 11" id="KW-0862">Zinc</keyword>
<comment type="similarity">
    <text evidence="11">Belongs to the peptidase M48 family.</text>
</comment>
<feature type="transmembrane region" description="Helical" evidence="12">
    <location>
        <begin position="219"/>
        <end position="247"/>
    </location>
</feature>
<feature type="transmembrane region" description="Helical" evidence="12">
    <location>
        <begin position="47"/>
        <end position="72"/>
    </location>
</feature>
<dbReference type="Pfam" id="PF01435">
    <property type="entry name" value="Peptidase_M48"/>
    <property type="match status" value="1"/>
</dbReference>
<sequence>MTTEAGQGALGRVWQGVVNRESARVRDAFLASASPPASGRARWGMGVAWLVVVSFAASVLLGVWWVLVALGVGDFPRVTRGVAGFLGVMALMFAWLALPRPYRPEGLEVSAQDAPQLHALVARVAAEVGVSRPVRVVLNGEVNASMGLAGWRREPVLVLGLPLWWSLSPQGQVGLVAHELAHLRNGDPARGGVIGLAVSVLERLSDSLRPDTITRPKPGLVAMITNVLMTLLALLPLATVRLLAWLVGAERQAAEFRADLMAARVAGSDTVAVMLDRMHMAHLLDSALHKQRHMPERPHAFAEYAHMLGTLPEEQWAAQRATLGRTSLDDSHPATVDRMQVVQARPQPGTLRLTPEEAERIRLELHPFVRPIETQAQEWRQYLLHP</sequence>
<dbReference type="AlphaFoldDB" id="A0A8H9GSZ2"/>
<feature type="transmembrane region" description="Helical" evidence="12">
    <location>
        <begin position="78"/>
        <end position="98"/>
    </location>
</feature>
<protein>
    <recommendedName>
        <fullName evidence="13">Peptidase M48 domain-containing protein</fullName>
    </recommendedName>
</protein>
<dbReference type="GO" id="GO:0004222">
    <property type="term" value="F:metalloendopeptidase activity"/>
    <property type="evidence" value="ECO:0007669"/>
    <property type="project" value="InterPro"/>
</dbReference>
<dbReference type="GO" id="GO:0006508">
    <property type="term" value="P:proteolysis"/>
    <property type="evidence" value="ECO:0007669"/>
    <property type="project" value="UniProtKB-KW"/>
</dbReference>
<evidence type="ECO:0000256" key="4">
    <source>
        <dbReference type="ARBA" id="ARBA00022692"/>
    </source>
</evidence>